<dbReference type="GO" id="GO:0047372">
    <property type="term" value="F:monoacylglycerol lipase activity"/>
    <property type="evidence" value="ECO:0007669"/>
    <property type="project" value="TreeGrafter"/>
</dbReference>
<reference evidence="2" key="1">
    <citation type="submission" date="2022-03" db="EMBL/GenBank/DDBJ databases">
        <title>A functionally conserved STORR gene fusion in Papaver species that diverged 16.8 million years ago.</title>
        <authorList>
            <person name="Catania T."/>
        </authorList>
    </citation>
    <scope>NUCLEOTIDE SEQUENCE</scope>
    <source>
        <strain evidence="2">S-191538</strain>
    </source>
</reference>
<dbReference type="PANTHER" id="PTHR32176:SF109">
    <property type="entry name" value="PATATIN-LIKE PROTEIN 2"/>
    <property type="match status" value="1"/>
</dbReference>
<dbReference type="Gene3D" id="3.40.1090.10">
    <property type="entry name" value="Cytosolic phospholipase A2 catalytic domain"/>
    <property type="match status" value="1"/>
</dbReference>
<dbReference type="PANTHER" id="PTHR32176">
    <property type="entry name" value="XYLOSE ISOMERASE"/>
    <property type="match status" value="1"/>
</dbReference>
<keyword evidence="3" id="KW-1185">Reference proteome</keyword>
<name>A0AA41S8V4_PAPNU</name>
<dbReference type="EMBL" id="JAJJMA010105680">
    <property type="protein sequence ID" value="MCL7030821.1"/>
    <property type="molecule type" value="Genomic_DNA"/>
</dbReference>
<evidence type="ECO:0000313" key="3">
    <source>
        <dbReference type="Proteomes" id="UP001177140"/>
    </source>
</evidence>
<comment type="caution">
    <text evidence="2">The sequence shown here is derived from an EMBL/GenBank/DDBJ whole genome shotgun (WGS) entry which is preliminary data.</text>
</comment>
<feature type="compositionally biased region" description="Basic and acidic residues" evidence="1">
    <location>
        <begin position="64"/>
        <end position="74"/>
    </location>
</feature>
<protein>
    <submittedName>
        <fullName evidence="2">Uncharacterized protein</fullName>
    </submittedName>
</protein>
<proteinExistence type="predicted"/>
<dbReference type="Proteomes" id="UP001177140">
    <property type="component" value="Unassembled WGS sequence"/>
</dbReference>
<dbReference type="GO" id="GO:0004620">
    <property type="term" value="F:phospholipase activity"/>
    <property type="evidence" value="ECO:0007669"/>
    <property type="project" value="TreeGrafter"/>
</dbReference>
<dbReference type="AlphaFoldDB" id="A0AA41S8V4"/>
<organism evidence="2 3">
    <name type="scientific">Papaver nudicaule</name>
    <name type="common">Iceland poppy</name>
    <dbReference type="NCBI Taxonomy" id="74823"/>
    <lineage>
        <taxon>Eukaryota</taxon>
        <taxon>Viridiplantae</taxon>
        <taxon>Streptophyta</taxon>
        <taxon>Embryophyta</taxon>
        <taxon>Tracheophyta</taxon>
        <taxon>Spermatophyta</taxon>
        <taxon>Magnoliopsida</taxon>
        <taxon>Ranunculales</taxon>
        <taxon>Papaveraceae</taxon>
        <taxon>Papaveroideae</taxon>
        <taxon>Papaver</taxon>
    </lineage>
</organism>
<feature type="compositionally biased region" description="Low complexity" evidence="1">
    <location>
        <begin position="82"/>
        <end position="93"/>
    </location>
</feature>
<gene>
    <name evidence="2" type="ORF">MKW94_024582</name>
</gene>
<evidence type="ECO:0000256" key="1">
    <source>
        <dbReference type="SAM" id="MobiDB-lite"/>
    </source>
</evidence>
<feature type="region of interest" description="Disordered" evidence="1">
    <location>
        <begin position="64"/>
        <end position="93"/>
    </location>
</feature>
<accession>A0AA41S8V4</accession>
<sequence length="93" mass="10224">MDIATKENLDNLVRVGEELLKKPVTQVSVNTGALEPVIHENLGREETNEEALVRFAELLSNERKDRLKRSKDNGDVSEDTESAMAASLASSSL</sequence>
<evidence type="ECO:0000313" key="2">
    <source>
        <dbReference type="EMBL" id="MCL7030821.1"/>
    </source>
</evidence>